<feature type="compositionally biased region" description="Low complexity" evidence="2">
    <location>
        <begin position="1121"/>
        <end position="1130"/>
    </location>
</feature>
<keyword evidence="5" id="KW-1185">Reference proteome</keyword>
<feature type="compositionally biased region" description="Pro residues" evidence="2">
    <location>
        <begin position="639"/>
        <end position="728"/>
    </location>
</feature>
<proteinExistence type="predicted"/>
<sequence>MSVPSRTFIMKNGLQFTIETKKLQGEKNFCKPPSKDEIEKQFIEWLHQICLEQKELEQIKQLEPKYKFRICQLYNNFMLTQKKNQINEETKIKKILEETKLQIIRLIQDNSDLHLNSLLNNLKEQQQLQYINEKLQLIKQYLVVQTLLMKLKQLEEQSRIQKNFREQTTILEFFEFLLQFKIGRECLMVDGFFGVLFSNFHPIETKITGITLKILSGSKGLSWQPGCVQKILEAMHKFQKTYQLQNRFDILVRTIYASKNLIMVFLIIKFLFKFLYSLDNEIVDEVVKEFFDSKVNDKKVNEVFCLVQARIQKQLYQKEDCTYESVRKDLKKFQHPLASDGNEQLLTNRFKTQDFIIPEKINLQDVVPEIVKNESLNQDFKNDQYYYFEFGQDSIFYGIQRNVLEWINAILNIYSLLDNNQDSFLKAASEIQVTDFYYDNNSTQLSDPYIELVPKERGSSFDSPTKIIKQIDSSKNSENQLTSQQDEILAELEDYKKQLQSEKELCSEKELELKSLIDENAIFKAENEELKKQIDKSKQTIIELQKKIVKLEQKQLFNQNNDNKQQNQVKNHQKIQEKQIQQAQILVSFNLKKQIQNTFVQTENQPEELQNRLQNQITQNSSTLNSTPPQPVQKEASHPTPPPPPPLPLPKTQTPPPPPPPPPLKNGAPPPPPPLPPSKNGAPPPPPPPPPSKNGAPPPPPPPPPSKNGAPPPPPPPRNGGAPPPPPLQNNQQQTSNQMVQQFPSIPIRNLNWVAINMQNQNNSIFQKISNDVEEINVDFLLLEKNFTKVQPKEQNIKQSSAQQTIAKITLLSSERSKNIEIVLGKLKLPNNIIIKLLKSFDDKILTSAIIESLDGICPTEEEVKQLSEYSGEKDQLGNPELFVDAIRTVNGFQHRLKAIKFKIGFKEQVADLKKKISTLDESFLKVRQMPEIETLFKVVLKIGNFLNASTSRGNAQGFKIDTIEKCADMKTSDAQENLLYYVIDLTETILKKEIIDEQSIQSLEPIEKISISQLQIDLSDIKKGLNVVTKAMEYQTEDQEDQVRTFLQPLQEEIKTNIFIIEQQLTQLEDNYKKSAAYFCENQKDSSEKFGEKILKMLRCLLKNKKEKIQKQERKKKQQEILQKQQQKNMTQSNQKAQPQSLSAQSMTHASSGNSNQSTPNVAAFKLVNQNEIEVKQFGICKEIQELRQMRQIKLTNSMIQNEDQDIVNNNK</sequence>
<reference evidence="4" key="1">
    <citation type="submission" date="2021-01" db="EMBL/GenBank/DDBJ databases">
        <authorList>
            <consortium name="Genoscope - CEA"/>
            <person name="William W."/>
        </authorList>
    </citation>
    <scope>NUCLEOTIDE SEQUENCE</scope>
</reference>
<dbReference type="Pfam" id="PF02181">
    <property type="entry name" value="FH2"/>
    <property type="match status" value="1"/>
</dbReference>
<feature type="compositionally biased region" description="Low complexity" evidence="2">
    <location>
        <begin position="729"/>
        <end position="739"/>
    </location>
</feature>
<dbReference type="PANTHER" id="PTHR45725:SF1">
    <property type="entry name" value="DISHEVELLED ASSOCIATED ACTIVATOR OF MORPHOGENESIS, ISOFORM D"/>
    <property type="match status" value="1"/>
</dbReference>
<evidence type="ECO:0000256" key="2">
    <source>
        <dbReference type="SAM" id="MobiDB-lite"/>
    </source>
</evidence>
<dbReference type="EMBL" id="CAJJDO010000082">
    <property type="protein sequence ID" value="CAD8184114.1"/>
    <property type="molecule type" value="Genomic_DNA"/>
</dbReference>
<dbReference type="PROSITE" id="PS51444">
    <property type="entry name" value="FH2"/>
    <property type="match status" value="1"/>
</dbReference>
<accession>A0A8S1W281</accession>
<dbReference type="OrthoDB" id="1668162at2759"/>
<evidence type="ECO:0000313" key="5">
    <source>
        <dbReference type="Proteomes" id="UP000689195"/>
    </source>
</evidence>
<dbReference type="AlphaFoldDB" id="A0A8S1W281"/>
<dbReference type="Proteomes" id="UP000689195">
    <property type="component" value="Unassembled WGS sequence"/>
</dbReference>
<feature type="region of interest" description="Disordered" evidence="2">
    <location>
        <begin position="1110"/>
        <end position="1160"/>
    </location>
</feature>
<organism evidence="4 5">
    <name type="scientific">Paramecium pentaurelia</name>
    <dbReference type="NCBI Taxonomy" id="43138"/>
    <lineage>
        <taxon>Eukaryota</taxon>
        <taxon>Sar</taxon>
        <taxon>Alveolata</taxon>
        <taxon>Ciliophora</taxon>
        <taxon>Intramacronucleata</taxon>
        <taxon>Oligohymenophorea</taxon>
        <taxon>Peniculida</taxon>
        <taxon>Parameciidae</taxon>
        <taxon>Paramecium</taxon>
    </lineage>
</organism>
<dbReference type="InterPro" id="IPR015425">
    <property type="entry name" value="FH2_Formin"/>
</dbReference>
<dbReference type="PANTHER" id="PTHR45725">
    <property type="entry name" value="FORMIN HOMOLOGY 2 FAMILY MEMBER"/>
    <property type="match status" value="1"/>
</dbReference>
<feature type="compositionally biased region" description="Polar residues" evidence="2">
    <location>
        <begin position="1131"/>
        <end position="1160"/>
    </location>
</feature>
<comment type="caution">
    <text evidence="4">The sequence shown here is derived from an EMBL/GenBank/DDBJ whole genome shotgun (WGS) entry which is preliminary data.</text>
</comment>
<dbReference type="InterPro" id="IPR051425">
    <property type="entry name" value="Formin_Homology"/>
</dbReference>
<evidence type="ECO:0000313" key="4">
    <source>
        <dbReference type="EMBL" id="CAD8184114.1"/>
    </source>
</evidence>
<name>A0A8S1W281_9CILI</name>
<feature type="region of interest" description="Disordered" evidence="2">
    <location>
        <begin position="620"/>
        <end position="739"/>
    </location>
</feature>
<evidence type="ECO:0000259" key="3">
    <source>
        <dbReference type="PROSITE" id="PS51444"/>
    </source>
</evidence>
<protein>
    <recommendedName>
        <fullName evidence="3">FH2 domain-containing protein</fullName>
    </recommendedName>
</protein>
<evidence type="ECO:0000256" key="1">
    <source>
        <dbReference type="SAM" id="Coils"/>
    </source>
</evidence>
<dbReference type="SMART" id="SM00498">
    <property type="entry name" value="FH2"/>
    <property type="match status" value="1"/>
</dbReference>
<feature type="coiled-coil region" evidence="1">
    <location>
        <begin position="478"/>
        <end position="554"/>
    </location>
</feature>
<keyword evidence="1" id="KW-0175">Coiled coil</keyword>
<feature type="domain" description="FH2" evidence="3">
    <location>
        <begin position="738"/>
        <end position="1128"/>
    </location>
</feature>
<gene>
    <name evidence="4" type="ORF">PPENT_87.1.T0820146</name>
</gene>